<dbReference type="AlphaFoldDB" id="A0A8J1XZ54"/>
<feature type="transmembrane region" description="Helical" evidence="15">
    <location>
        <begin position="413"/>
        <end position="431"/>
    </location>
</feature>
<dbReference type="PROSITE" id="PS50088">
    <property type="entry name" value="ANK_REPEAT"/>
    <property type="match status" value="1"/>
</dbReference>
<evidence type="ECO:0000256" key="4">
    <source>
        <dbReference type="ARBA" id="ARBA00022568"/>
    </source>
</evidence>
<proteinExistence type="predicted"/>
<keyword evidence="4" id="KW-0109">Calcium transport</keyword>
<evidence type="ECO:0000256" key="2">
    <source>
        <dbReference type="ARBA" id="ARBA00022448"/>
    </source>
</evidence>
<dbReference type="Pfam" id="PF00520">
    <property type="entry name" value="Ion_trans"/>
    <property type="match status" value="1"/>
</dbReference>
<evidence type="ECO:0000256" key="15">
    <source>
        <dbReference type="SAM" id="Phobius"/>
    </source>
</evidence>
<evidence type="ECO:0000256" key="11">
    <source>
        <dbReference type="ARBA" id="ARBA00023136"/>
    </source>
</evidence>
<keyword evidence="17" id="KW-1185">Reference proteome</keyword>
<evidence type="ECO:0000256" key="9">
    <source>
        <dbReference type="ARBA" id="ARBA00022989"/>
    </source>
</evidence>
<feature type="compositionally biased region" description="Basic and acidic residues" evidence="14">
    <location>
        <begin position="34"/>
        <end position="49"/>
    </location>
</feature>
<comment type="caution">
    <text evidence="16">The sequence shown here is derived from an EMBL/GenBank/DDBJ whole genome shotgun (WGS) entry which is preliminary data.</text>
</comment>
<dbReference type="InterPro" id="IPR036770">
    <property type="entry name" value="Ankyrin_rpt-contain_sf"/>
</dbReference>
<dbReference type="SMART" id="SM00248">
    <property type="entry name" value="ANK"/>
    <property type="match status" value="3"/>
</dbReference>
<feature type="coiled-coil region" evidence="13">
    <location>
        <begin position="650"/>
        <end position="677"/>
    </location>
</feature>
<keyword evidence="6 15" id="KW-0812">Transmembrane</keyword>
<keyword evidence="3" id="KW-1003">Cell membrane</keyword>
<evidence type="ECO:0000256" key="10">
    <source>
        <dbReference type="ARBA" id="ARBA00023065"/>
    </source>
</evidence>
<dbReference type="EMBL" id="CAIIXF020000009">
    <property type="protein sequence ID" value="CAH1794985.1"/>
    <property type="molecule type" value="Genomic_DNA"/>
</dbReference>
<evidence type="ECO:0000256" key="12">
    <source>
        <dbReference type="ARBA" id="ARBA00023303"/>
    </source>
</evidence>
<dbReference type="Proteomes" id="UP000749559">
    <property type="component" value="Unassembled WGS sequence"/>
</dbReference>
<evidence type="ECO:0000256" key="6">
    <source>
        <dbReference type="ARBA" id="ARBA00022692"/>
    </source>
</evidence>
<evidence type="ECO:0000313" key="16">
    <source>
        <dbReference type="EMBL" id="CAH1794985.1"/>
    </source>
</evidence>
<dbReference type="InterPro" id="IPR005821">
    <property type="entry name" value="Ion_trans_dom"/>
</dbReference>
<evidence type="ECO:0000313" key="17">
    <source>
        <dbReference type="Proteomes" id="UP000749559"/>
    </source>
</evidence>
<feature type="region of interest" description="Disordered" evidence="14">
    <location>
        <begin position="689"/>
        <end position="826"/>
    </location>
</feature>
<keyword evidence="10" id="KW-0406">Ion transport</keyword>
<dbReference type="GO" id="GO:0005262">
    <property type="term" value="F:calcium channel activity"/>
    <property type="evidence" value="ECO:0007669"/>
    <property type="project" value="UniProtKB-KW"/>
</dbReference>
<feature type="compositionally biased region" description="Polar residues" evidence="14">
    <location>
        <begin position="803"/>
        <end position="819"/>
    </location>
</feature>
<keyword evidence="5" id="KW-0107">Calcium channel</keyword>
<feature type="compositionally biased region" description="Polar residues" evidence="14">
    <location>
        <begin position="18"/>
        <end position="33"/>
    </location>
</feature>
<feature type="transmembrane region" description="Helical" evidence="15">
    <location>
        <begin position="467"/>
        <end position="490"/>
    </location>
</feature>
<feature type="transmembrane region" description="Helical" evidence="15">
    <location>
        <begin position="540"/>
        <end position="562"/>
    </location>
</feature>
<dbReference type="GO" id="GO:0098703">
    <property type="term" value="P:calcium ion import across plasma membrane"/>
    <property type="evidence" value="ECO:0007669"/>
    <property type="project" value="TreeGrafter"/>
</dbReference>
<feature type="transmembrane region" description="Helical" evidence="15">
    <location>
        <begin position="437"/>
        <end position="455"/>
    </location>
</feature>
<evidence type="ECO:0000256" key="5">
    <source>
        <dbReference type="ARBA" id="ARBA00022673"/>
    </source>
</evidence>
<evidence type="ECO:0000256" key="7">
    <source>
        <dbReference type="ARBA" id="ARBA00022737"/>
    </source>
</evidence>
<reference evidence="16" key="1">
    <citation type="submission" date="2022-03" db="EMBL/GenBank/DDBJ databases">
        <authorList>
            <person name="Martin C."/>
        </authorList>
    </citation>
    <scope>NUCLEOTIDE SEQUENCE</scope>
</reference>
<evidence type="ECO:0000256" key="8">
    <source>
        <dbReference type="ARBA" id="ARBA00022837"/>
    </source>
</evidence>
<sequence>MDKKLQNIITRSKYVENGPNSSETLDEQNNGNETTEKRRSRGDFRRRTDSDLHEMYPNQFYALNAATITDVHDIPVNLVANDFGTLANDILQDLKKDSTLHAIAAKTQKHFIGKQEAEIEVVIDMIVAKRGGLDEALLYVVSEMIVQPKVEAFVNVLLHRNANTSATDRNGKTVLHYAAQKKFEGVCQKLLDRNALPHMRDNEGKTPYHIAIENKYDEIGALMLAYMPNNIARDLHTAQGNTPAEFVLANLVDLGMKATVQALLNCLIDRFGPVDRHKIYFKMLDADSQGFPPNHSKFNTRGKSGLHKLAYVGDKDYIYHDAVRLLIRRKWKHFAKFRFTCSAIMFLVSLFILTFAVAVACQAPDPMVYDTPLQIARAVCEVWSVVFVLFHLFLEIRQLVKMRRDYWKDMFNYFDLLSISLLLTVIPLRILDVNEQWYIYSLGYVIWTVRIFKYAAVFRQSGAFAQILWVIITQDIVQFMILFGIILLAFSGSFQLGLRGEGNMTQLNNTISILGTMFMGLRTLVEQQPVTEYTDIEYKWFSIALMVIYLTVCIIILLNLLIARLTDTYQHIQQDCQRGLEINRAWIITRVERNSIFLNFNYRTKYYREVKVVENYKDKLLKWENPPIHTTNRLVTEVRDRVNDIQDFSIRGLNARMERHEEVLSNIQDQLEKILQLQATQASILVSVSSGNHNNKDDDHKDANDRSNVNDDHPNQNEVTDGNYEKHDSPETNKKKNVNTQHDDVFHNSKPSYGFAECSGESLDENRVADPPDEVGEVTRRYNKVARSSSAPAAKKPKVHFNPNRQTVTDQAKSSSGGSADQVMYI</sequence>
<dbReference type="GO" id="GO:0005886">
    <property type="term" value="C:plasma membrane"/>
    <property type="evidence" value="ECO:0007669"/>
    <property type="project" value="UniProtKB-SubCell"/>
</dbReference>
<dbReference type="InterPro" id="IPR024862">
    <property type="entry name" value="TRPV"/>
</dbReference>
<keyword evidence="2" id="KW-0813">Transport</keyword>
<evidence type="ECO:0000256" key="13">
    <source>
        <dbReference type="SAM" id="Coils"/>
    </source>
</evidence>
<keyword evidence="9 15" id="KW-1133">Transmembrane helix</keyword>
<feature type="transmembrane region" description="Helical" evidence="15">
    <location>
        <begin position="337"/>
        <end position="360"/>
    </location>
</feature>
<gene>
    <name evidence="16" type="ORF">OFUS_LOCUS19587</name>
</gene>
<dbReference type="SUPFAM" id="SSF48403">
    <property type="entry name" value="Ankyrin repeat"/>
    <property type="match status" value="1"/>
</dbReference>
<keyword evidence="13" id="KW-0175">Coiled coil</keyword>
<keyword evidence="12" id="KW-0407">Ion channel</keyword>
<dbReference type="Gene3D" id="1.25.40.20">
    <property type="entry name" value="Ankyrin repeat-containing domain"/>
    <property type="match status" value="1"/>
</dbReference>
<dbReference type="PANTHER" id="PTHR10582">
    <property type="entry name" value="TRANSIENT RECEPTOR POTENTIAL ION CHANNEL PROTEIN"/>
    <property type="match status" value="1"/>
</dbReference>
<feature type="transmembrane region" description="Helical" evidence="15">
    <location>
        <begin position="375"/>
        <end position="393"/>
    </location>
</feature>
<dbReference type="PANTHER" id="PTHR10582:SF2">
    <property type="entry name" value="INACTIVE"/>
    <property type="match status" value="1"/>
</dbReference>
<feature type="region of interest" description="Disordered" evidence="14">
    <location>
        <begin position="1"/>
        <end position="49"/>
    </location>
</feature>
<dbReference type="InterPro" id="IPR002110">
    <property type="entry name" value="Ankyrin_rpt"/>
</dbReference>
<feature type="compositionally biased region" description="Basic and acidic residues" evidence="14">
    <location>
        <begin position="694"/>
        <end position="715"/>
    </location>
</feature>
<feature type="compositionally biased region" description="Basic and acidic residues" evidence="14">
    <location>
        <begin position="723"/>
        <end position="734"/>
    </location>
</feature>
<dbReference type="OrthoDB" id="6080847at2759"/>
<comment type="subcellular location">
    <subcellularLocation>
        <location evidence="1">Cell membrane</location>
        <topology evidence="1">Multi-pass membrane protein</topology>
    </subcellularLocation>
</comment>
<organism evidence="16 17">
    <name type="scientific">Owenia fusiformis</name>
    <name type="common">Polychaete worm</name>
    <dbReference type="NCBI Taxonomy" id="6347"/>
    <lineage>
        <taxon>Eukaryota</taxon>
        <taxon>Metazoa</taxon>
        <taxon>Spiralia</taxon>
        <taxon>Lophotrochozoa</taxon>
        <taxon>Annelida</taxon>
        <taxon>Polychaeta</taxon>
        <taxon>Sedentaria</taxon>
        <taxon>Canalipalpata</taxon>
        <taxon>Sabellida</taxon>
        <taxon>Oweniida</taxon>
        <taxon>Oweniidae</taxon>
        <taxon>Owenia</taxon>
    </lineage>
</organism>
<keyword evidence="11 15" id="KW-0472">Membrane</keyword>
<evidence type="ECO:0000256" key="3">
    <source>
        <dbReference type="ARBA" id="ARBA00022475"/>
    </source>
</evidence>
<evidence type="ECO:0000256" key="14">
    <source>
        <dbReference type="SAM" id="MobiDB-lite"/>
    </source>
</evidence>
<dbReference type="Pfam" id="PF12796">
    <property type="entry name" value="Ank_2"/>
    <property type="match status" value="1"/>
</dbReference>
<accession>A0A8J1XZ54</accession>
<name>A0A8J1XZ54_OWEFU</name>
<keyword evidence="7" id="KW-0677">Repeat</keyword>
<keyword evidence="8" id="KW-0106">Calcium</keyword>
<evidence type="ECO:0000256" key="1">
    <source>
        <dbReference type="ARBA" id="ARBA00004651"/>
    </source>
</evidence>
<protein>
    <submittedName>
        <fullName evidence="16">Uncharacterized protein</fullName>
    </submittedName>
</protein>